<protein>
    <submittedName>
        <fullName evidence="2">Uncharacterized protein</fullName>
    </submittedName>
</protein>
<sequence length="121" mass="13548">MMRPGMLQRSPSGAAGITGGSTAAGRVTTAPATPDPDLEKSRLDLPESFLKHFFFFFPEISPFHMIFCRKNSRTVEHTNLFGQIPTDGASVEFNPTRYSKYMYEHSVFTWKPGKGENHGTF</sequence>
<reference evidence="2" key="1">
    <citation type="submission" date="2022-07" db="EMBL/GenBank/DDBJ databases">
        <authorList>
            <person name="Macas J."/>
            <person name="Novak P."/>
            <person name="Neumann P."/>
        </authorList>
    </citation>
    <scope>NUCLEOTIDE SEQUENCE</scope>
</reference>
<evidence type="ECO:0000313" key="2">
    <source>
        <dbReference type="EMBL" id="CAH9125641.1"/>
    </source>
</evidence>
<feature type="region of interest" description="Disordered" evidence="1">
    <location>
        <begin position="1"/>
        <end position="41"/>
    </location>
</feature>
<evidence type="ECO:0000256" key="1">
    <source>
        <dbReference type="SAM" id="MobiDB-lite"/>
    </source>
</evidence>
<keyword evidence="3" id="KW-1185">Reference proteome</keyword>
<accession>A0AAV0ER15</accession>
<dbReference type="AlphaFoldDB" id="A0AAV0ER15"/>
<organism evidence="2 3">
    <name type="scientific">Cuscuta epithymum</name>
    <dbReference type="NCBI Taxonomy" id="186058"/>
    <lineage>
        <taxon>Eukaryota</taxon>
        <taxon>Viridiplantae</taxon>
        <taxon>Streptophyta</taxon>
        <taxon>Embryophyta</taxon>
        <taxon>Tracheophyta</taxon>
        <taxon>Spermatophyta</taxon>
        <taxon>Magnoliopsida</taxon>
        <taxon>eudicotyledons</taxon>
        <taxon>Gunneridae</taxon>
        <taxon>Pentapetalae</taxon>
        <taxon>asterids</taxon>
        <taxon>lamiids</taxon>
        <taxon>Solanales</taxon>
        <taxon>Convolvulaceae</taxon>
        <taxon>Cuscuteae</taxon>
        <taxon>Cuscuta</taxon>
        <taxon>Cuscuta subgen. Cuscuta</taxon>
    </lineage>
</organism>
<proteinExistence type="predicted"/>
<name>A0AAV0ER15_9ASTE</name>
<comment type="caution">
    <text evidence="2">The sequence shown here is derived from an EMBL/GenBank/DDBJ whole genome shotgun (WGS) entry which is preliminary data.</text>
</comment>
<gene>
    <name evidence="2" type="ORF">CEPIT_LOCUS26920</name>
</gene>
<dbReference type="EMBL" id="CAMAPF010000938">
    <property type="protein sequence ID" value="CAH9125641.1"/>
    <property type="molecule type" value="Genomic_DNA"/>
</dbReference>
<dbReference type="Proteomes" id="UP001152523">
    <property type="component" value="Unassembled WGS sequence"/>
</dbReference>
<feature type="compositionally biased region" description="Low complexity" evidence="1">
    <location>
        <begin position="12"/>
        <end position="25"/>
    </location>
</feature>
<evidence type="ECO:0000313" key="3">
    <source>
        <dbReference type="Proteomes" id="UP001152523"/>
    </source>
</evidence>